<dbReference type="NCBIfam" id="NF007621">
    <property type="entry name" value="PRK10276.1"/>
    <property type="match status" value="1"/>
</dbReference>
<evidence type="ECO:0000313" key="10">
    <source>
        <dbReference type="Proteomes" id="UP000199031"/>
    </source>
</evidence>
<evidence type="ECO:0000256" key="5">
    <source>
        <dbReference type="ARBA" id="ARBA00023204"/>
    </source>
</evidence>
<keyword evidence="6" id="KW-0742">SOS response</keyword>
<dbReference type="AlphaFoldDB" id="A0A1I5VLX4"/>
<gene>
    <name evidence="9" type="ORF">SAMN05444277_10568</name>
</gene>
<dbReference type="STRING" id="1465490.SAMN05444277_10568"/>
<dbReference type="Pfam" id="PF00717">
    <property type="entry name" value="Peptidase_S24"/>
    <property type="match status" value="1"/>
</dbReference>
<evidence type="ECO:0000256" key="2">
    <source>
        <dbReference type="ARBA" id="ARBA00022763"/>
    </source>
</evidence>
<dbReference type="Gene3D" id="2.10.109.10">
    <property type="entry name" value="Umud Fragment, subunit A"/>
    <property type="match status" value="1"/>
</dbReference>
<protein>
    <submittedName>
        <fullName evidence="9">DNA polymerase V</fullName>
    </submittedName>
</protein>
<dbReference type="PANTHER" id="PTHR33516">
    <property type="entry name" value="LEXA REPRESSOR"/>
    <property type="match status" value="1"/>
</dbReference>
<dbReference type="InterPro" id="IPR050077">
    <property type="entry name" value="LexA_repressor"/>
</dbReference>
<keyword evidence="4 7" id="KW-0068">Autocatalytic cleavage</keyword>
<dbReference type="SUPFAM" id="SSF51306">
    <property type="entry name" value="LexA/Signal peptidase"/>
    <property type="match status" value="1"/>
</dbReference>
<evidence type="ECO:0000313" key="9">
    <source>
        <dbReference type="EMBL" id="SFQ08421.1"/>
    </source>
</evidence>
<dbReference type="RefSeq" id="WP_090657816.1">
    <property type="nucleotide sequence ID" value="NZ_FOXQ01000005.1"/>
</dbReference>
<dbReference type="EMBL" id="FOXQ01000005">
    <property type="protein sequence ID" value="SFQ08421.1"/>
    <property type="molecule type" value="Genomic_DNA"/>
</dbReference>
<comment type="similarity">
    <text evidence="1 7">Belongs to the peptidase S24 family.</text>
</comment>
<dbReference type="InterPro" id="IPR039418">
    <property type="entry name" value="LexA-like"/>
</dbReference>
<sequence length="170" mass="19299">METQPGYKAAYAGSKNFSQHDVKTANANGFAAAADDYMERGIDLNEQLILNKPATFFFRMNGDAMMEDGIFNGDVLIVDRSIRPASGKLIVAILDGELLVRRLQRNPTYVELLCANKRMSNIQLHNFDDRSHVWGVVTCVIHVLERSLFVTKNKSEFNQKDKHGKVQRFY</sequence>
<feature type="domain" description="Peptidase S24/S26A/S26B/S26C" evidence="8">
    <location>
        <begin position="29"/>
        <end position="137"/>
    </location>
</feature>
<evidence type="ECO:0000256" key="3">
    <source>
        <dbReference type="ARBA" id="ARBA00022801"/>
    </source>
</evidence>
<accession>A0A1I5VLX4</accession>
<dbReference type="PANTHER" id="PTHR33516:SF2">
    <property type="entry name" value="LEXA REPRESSOR-RELATED"/>
    <property type="match status" value="1"/>
</dbReference>
<dbReference type="InterPro" id="IPR036286">
    <property type="entry name" value="LexA/Signal_pep-like_sf"/>
</dbReference>
<keyword evidence="5" id="KW-0234">DNA repair</keyword>
<proteinExistence type="inferred from homology"/>
<evidence type="ECO:0000256" key="6">
    <source>
        <dbReference type="ARBA" id="ARBA00023236"/>
    </source>
</evidence>
<dbReference type="GO" id="GO:0006281">
    <property type="term" value="P:DNA repair"/>
    <property type="evidence" value="ECO:0007669"/>
    <property type="project" value="UniProtKB-KW"/>
</dbReference>
<evidence type="ECO:0000256" key="7">
    <source>
        <dbReference type="RuleBase" id="RU003991"/>
    </source>
</evidence>
<dbReference type="GO" id="GO:0006355">
    <property type="term" value="P:regulation of DNA-templated transcription"/>
    <property type="evidence" value="ECO:0007669"/>
    <property type="project" value="InterPro"/>
</dbReference>
<evidence type="ECO:0000259" key="8">
    <source>
        <dbReference type="Pfam" id="PF00717"/>
    </source>
</evidence>
<evidence type="ECO:0000256" key="1">
    <source>
        <dbReference type="ARBA" id="ARBA00007484"/>
    </source>
</evidence>
<keyword evidence="10" id="KW-1185">Reference proteome</keyword>
<dbReference type="InterPro" id="IPR015927">
    <property type="entry name" value="Peptidase_S24_S26A/B/C"/>
</dbReference>
<keyword evidence="2" id="KW-0227">DNA damage</keyword>
<dbReference type="GO" id="GO:0016787">
    <property type="term" value="F:hydrolase activity"/>
    <property type="evidence" value="ECO:0007669"/>
    <property type="project" value="UniProtKB-KW"/>
</dbReference>
<name>A0A1I5VLX4_9BACT</name>
<dbReference type="Proteomes" id="UP000199031">
    <property type="component" value="Unassembled WGS sequence"/>
</dbReference>
<dbReference type="InterPro" id="IPR006197">
    <property type="entry name" value="Peptidase_S24_LexA"/>
</dbReference>
<dbReference type="GO" id="GO:0009432">
    <property type="term" value="P:SOS response"/>
    <property type="evidence" value="ECO:0007669"/>
    <property type="project" value="UniProtKB-KW"/>
</dbReference>
<organism evidence="9 10">
    <name type="scientific">Parafilimonas terrae</name>
    <dbReference type="NCBI Taxonomy" id="1465490"/>
    <lineage>
        <taxon>Bacteria</taxon>
        <taxon>Pseudomonadati</taxon>
        <taxon>Bacteroidota</taxon>
        <taxon>Chitinophagia</taxon>
        <taxon>Chitinophagales</taxon>
        <taxon>Chitinophagaceae</taxon>
        <taxon>Parafilimonas</taxon>
    </lineage>
</organism>
<keyword evidence="3 7" id="KW-0378">Hydrolase</keyword>
<evidence type="ECO:0000256" key="4">
    <source>
        <dbReference type="ARBA" id="ARBA00022813"/>
    </source>
</evidence>
<dbReference type="PRINTS" id="PR00726">
    <property type="entry name" value="LEXASERPTASE"/>
</dbReference>
<reference evidence="9 10" key="1">
    <citation type="submission" date="2016-10" db="EMBL/GenBank/DDBJ databases">
        <authorList>
            <person name="de Groot N.N."/>
        </authorList>
    </citation>
    <scope>NUCLEOTIDE SEQUENCE [LARGE SCALE GENOMIC DNA]</scope>
    <source>
        <strain evidence="9 10">DSM 28286</strain>
    </source>
</reference>
<dbReference type="CDD" id="cd06529">
    <property type="entry name" value="S24_LexA-like"/>
    <property type="match status" value="1"/>
</dbReference>
<dbReference type="OrthoDB" id="9787787at2"/>
<dbReference type="GO" id="GO:0003677">
    <property type="term" value="F:DNA binding"/>
    <property type="evidence" value="ECO:0007669"/>
    <property type="project" value="InterPro"/>
</dbReference>